<evidence type="ECO:0000256" key="1">
    <source>
        <dbReference type="ARBA" id="ARBA00011028"/>
    </source>
</evidence>
<evidence type="ECO:0000313" key="6">
    <source>
        <dbReference type="Proteomes" id="UP000189670"/>
    </source>
</evidence>
<dbReference type="InterPro" id="IPR006127">
    <property type="entry name" value="ZnuA-like"/>
</dbReference>
<comment type="similarity">
    <text evidence="1">Belongs to the bacterial solute-binding protein 9 family.</text>
</comment>
<dbReference type="AlphaFoldDB" id="A0A1V1PEE1"/>
<organism evidence="5 6">
    <name type="scientific">Candidatus Magnetoglobus multicellularis str. Araruama</name>
    <dbReference type="NCBI Taxonomy" id="890399"/>
    <lineage>
        <taxon>Bacteria</taxon>
        <taxon>Pseudomonadati</taxon>
        <taxon>Thermodesulfobacteriota</taxon>
        <taxon>Desulfobacteria</taxon>
        <taxon>Desulfobacterales</taxon>
        <taxon>Desulfobacteraceae</taxon>
        <taxon>Candidatus Magnetoglobus</taxon>
    </lineage>
</organism>
<protein>
    <submittedName>
        <fullName evidence="5">Zinc transport system substrate-binding protein</fullName>
    </submittedName>
</protein>
<evidence type="ECO:0000256" key="3">
    <source>
        <dbReference type="ARBA" id="ARBA00022729"/>
    </source>
</evidence>
<evidence type="ECO:0000256" key="2">
    <source>
        <dbReference type="ARBA" id="ARBA00022448"/>
    </source>
</evidence>
<name>A0A1V1PEE1_9BACT</name>
<proteinExistence type="inferred from homology"/>
<dbReference type="GO" id="GO:0030001">
    <property type="term" value="P:metal ion transport"/>
    <property type="evidence" value="ECO:0007669"/>
    <property type="project" value="InterPro"/>
</dbReference>
<evidence type="ECO:0000313" key="5">
    <source>
        <dbReference type="EMBL" id="ETR73148.1"/>
    </source>
</evidence>
<feature type="signal peptide" evidence="4">
    <location>
        <begin position="1"/>
        <end position="21"/>
    </location>
</feature>
<accession>A0A1V1PEE1</accession>
<dbReference type="SUPFAM" id="SSF53807">
    <property type="entry name" value="Helical backbone' metal receptor"/>
    <property type="match status" value="1"/>
</dbReference>
<dbReference type="PANTHER" id="PTHR42953:SF3">
    <property type="entry name" value="HIGH-AFFINITY ZINC UPTAKE SYSTEM PROTEIN ZNUA"/>
    <property type="match status" value="1"/>
</dbReference>
<feature type="chain" id="PRO_5010735798" evidence="4">
    <location>
        <begin position="22"/>
        <end position="283"/>
    </location>
</feature>
<comment type="caution">
    <text evidence="5">The sequence shown here is derived from an EMBL/GenBank/DDBJ whole genome shotgun (WGS) entry which is preliminary data.</text>
</comment>
<dbReference type="Pfam" id="PF01297">
    <property type="entry name" value="ZnuA"/>
    <property type="match status" value="1"/>
</dbReference>
<evidence type="ECO:0000256" key="4">
    <source>
        <dbReference type="SAM" id="SignalP"/>
    </source>
</evidence>
<dbReference type="GO" id="GO:0046872">
    <property type="term" value="F:metal ion binding"/>
    <property type="evidence" value="ECO:0007669"/>
    <property type="project" value="InterPro"/>
</dbReference>
<reference evidence="6" key="1">
    <citation type="submission" date="2012-11" db="EMBL/GenBank/DDBJ databases">
        <authorList>
            <person name="Lucero-Rivera Y.E."/>
            <person name="Tovar-Ramirez D."/>
        </authorList>
    </citation>
    <scope>NUCLEOTIDE SEQUENCE [LARGE SCALE GENOMIC DNA]</scope>
    <source>
        <strain evidence="6">Araruama</strain>
    </source>
</reference>
<keyword evidence="3 4" id="KW-0732">Signal</keyword>
<keyword evidence="2" id="KW-0813">Transport</keyword>
<dbReference type="InterPro" id="IPR050492">
    <property type="entry name" value="Bact_metal-bind_prot9"/>
</dbReference>
<dbReference type="PANTHER" id="PTHR42953">
    <property type="entry name" value="HIGH-AFFINITY ZINC UPTAKE SYSTEM PROTEIN ZNUA-RELATED"/>
    <property type="match status" value="1"/>
</dbReference>
<gene>
    <name evidence="5" type="ORF">OMM_01175</name>
</gene>
<dbReference type="EMBL" id="ATBP01000083">
    <property type="protein sequence ID" value="ETR73148.1"/>
    <property type="molecule type" value="Genomic_DNA"/>
</dbReference>
<sequence length="283" mass="32295">MKTKTFILSVMLILIASTASTKPTVFVSILPQKYFVEKIAGNLLDIQVMVLPAASPATYEPSPRQMAKLSKASLYFSIGVPFEKKWLPKIHNLFPDLKIVHTDRGIAKRHMHSKHHQQKSKYEPDPHIWLSPSLAMIQARHIFFALQEFSPNNRKLFNQNYHRLINKIAKLDTELIEILSQIQHKSFMVFHPSWGYFASDYRLNQIPIEVEGKSVKSSQLVKLIDRARTSNIHAIFAQPQFSTKSAGLIAREIGGQLILIDPLALDWGNNLRSVATKMKMNDK</sequence>
<dbReference type="Gene3D" id="3.40.50.1980">
    <property type="entry name" value="Nitrogenase molybdenum iron protein domain"/>
    <property type="match status" value="2"/>
</dbReference>
<dbReference type="Proteomes" id="UP000189670">
    <property type="component" value="Unassembled WGS sequence"/>
</dbReference>